<proteinExistence type="predicted"/>
<feature type="transmembrane region" description="Helical" evidence="1">
    <location>
        <begin position="104"/>
        <end position="124"/>
    </location>
</feature>
<keyword evidence="3" id="KW-1185">Reference proteome</keyword>
<evidence type="ECO:0000256" key="1">
    <source>
        <dbReference type="SAM" id="Phobius"/>
    </source>
</evidence>
<evidence type="ECO:0000313" key="3">
    <source>
        <dbReference type="Proteomes" id="UP000829647"/>
    </source>
</evidence>
<evidence type="ECO:0000313" key="2">
    <source>
        <dbReference type="EMBL" id="UPL48216.1"/>
    </source>
</evidence>
<keyword evidence="1" id="KW-0812">Transmembrane</keyword>
<sequence length="132" mass="14823">MENTLDSSEATTTQLGHYLAILQQLKDTITMLLMNFMLFFGILFYGIAVPGLVLYALRWQLVRGKNNWQKAALLWGLGVVHELLCVVLFWSVGAEDDLFECGSYLVYGYMVGVGISLAGFLNAFSHRQHAEQ</sequence>
<organism evidence="2 3">
    <name type="scientific">Hymenobacter sublimis</name>
    <dbReference type="NCBI Taxonomy" id="2933777"/>
    <lineage>
        <taxon>Bacteria</taxon>
        <taxon>Pseudomonadati</taxon>
        <taxon>Bacteroidota</taxon>
        <taxon>Cytophagia</taxon>
        <taxon>Cytophagales</taxon>
        <taxon>Hymenobacteraceae</taxon>
        <taxon>Hymenobacter</taxon>
    </lineage>
</organism>
<protein>
    <submittedName>
        <fullName evidence="2">Uncharacterized protein</fullName>
    </submittedName>
</protein>
<reference evidence="2 3" key="1">
    <citation type="submission" date="2022-04" db="EMBL/GenBank/DDBJ databases">
        <title>Hymenobacter sp. isolated from the air.</title>
        <authorList>
            <person name="Won M."/>
            <person name="Lee C.-M."/>
            <person name="Woen H.-Y."/>
            <person name="Kwon S.-W."/>
        </authorList>
    </citation>
    <scope>NUCLEOTIDE SEQUENCE [LARGE SCALE GENOMIC DNA]</scope>
    <source>
        <strain evidence="3">5516 S-25</strain>
    </source>
</reference>
<keyword evidence="1" id="KW-0472">Membrane</keyword>
<feature type="transmembrane region" description="Helical" evidence="1">
    <location>
        <begin position="36"/>
        <end position="59"/>
    </location>
</feature>
<gene>
    <name evidence="2" type="ORF">MWH26_13580</name>
</gene>
<accession>A0ABY4J5W0</accession>
<dbReference type="EMBL" id="CP095848">
    <property type="protein sequence ID" value="UPL48216.1"/>
    <property type="molecule type" value="Genomic_DNA"/>
</dbReference>
<feature type="transmembrane region" description="Helical" evidence="1">
    <location>
        <begin position="71"/>
        <end position="92"/>
    </location>
</feature>
<dbReference type="RefSeq" id="WP_247974714.1">
    <property type="nucleotide sequence ID" value="NZ_CP095848.1"/>
</dbReference>
<keyword evidence="1" id="KW-1133">Transmembrane helix</keyword>
<dbReference type="Proteomes" id="UP000829647">
    <property type="component" value="Chromosome"/>
</dbReference>
<name>A0ABY4J5W0_9BACT</name>